<feature type="binding site" evidence="6">
    <location>
        <position position="220"/>
    </location>
    <ligand>
        <name>Mg(2+)</name>
        <dbReference type="ChEBI" id="CHEBI:18420"/>
        <label>1</label>
    </ligand>
</feature>
<dbReference type="GO" id="GO:0006284">
    <property type="term" value="P:base-excision repair"/>
    <property type="evidence" value="ECO:0007669"/>
    <property type="project" value="TreeGrafter"/>
</dbReference>
<keyword evidence="11" id="KW-1185">Reference proteome</keyword>
<evidence type="ECO:0000256" key="7">
    <source>
        <dbReference type="PIRSR" id="PIRSR604808-3"/>
    </source>
</evidence>
<reference evidence="10" key="1">
    <citation type="submission" date="2018-04" db="EMBL/GenBank/DDBJ databases">
        <title>Whole genome sequencing of Hypsizygus marmoreus.</title>
        <authorList>
            <person name="Choi I.-G."/>
            <person name="Min B."/>
            <person name="Kim J.-G."/>
            <person name="Kim S."/>
            <person name="Oh Y.-L."/>
            <person name="Kong W.-S."/>
            <person name="Park H."/>
            <person name="Jeong J."/>
            <person name="Song E.-S."/>
        </authorList>
    </citation>
    <scope>NUCLEOTIDE SEQUENCE [LARGE SCALE GENOMIC DNA]</scope>
    <source>
        <strain evidence="10">51987-8</strain>
    </source>
</reference>
<evidence type="ECO:0000256" key="2">
    <source>
        <dbReference type="ARBA" id="ARBA00022723"/>
    </source>
</evidence>
<dbReference type="STRING" id="39966.A0A369KEB2"/>
<name>A0A369KEB2_HYPMA</name>
<gene>
    <name evidence="10" type="primary">apex1</name>
    <name evidence="10" type="ORF">Hypma_015622</name>
</gene>
<evidence type="ECO:0000256" key="4">
    <source>
        <dbReference type="ARBA" id="ARBA00022842"/>
    </source>
</evidence>
<dbReference type="Gene3D" id="3.60.10.10">
    <property type="entry name" value="Endonuclease/exonuclease/phosphatase"/>
    <property type="match status" value="1"/>
</dbReference>
<comment type="caution">
    <text evidence="10">The sequence shown here is derived from an EMBL/GenBank/DDBJ whole genome shotgun (WGS) entry which is preliminary data.</text>
</comment>
<evidence type="ECO:0000313" key="11">
    <source>
        <dbReference type="Proteomes" id="UP000076154"/>
    </source>
</evidence>
<evidence type="ECO:0000256" key="3">
    <source>
        <dbReference type="ARBA" id="ARBA00022801"/>
    </source>
</evidence>
<dbReference type="AlphaFoldDB" id="A0A369KEB2"/>
<evidence type="ECO:0000256" key="6">
    <source>
        <dbReference type="PIRSR" id="PIRSR604808-2"/>
    </source>
</evidence>
<dbReference type="PROSITE" id="PS51435">
    <property type="entry name" value="AP_NUCLEASE_F1_4"/>
    <property type="match status" value="1"/>
</dbReference>
<organism evidence="10 11">
    <name type="scientific">Hypsizygus marmoreus</name>
    <name type="common">White beech mushroom</name>
    <name type="synonym">Agaricus marmoreus</name>
    <dbReference type="NCBI Taxonomy" id="39966"/>
    <lineage>
        <taxon>Eukaryota</taxon>
        <taxon>Fungi</taxon>
        <taxon>Dikarya</taxon>
        <taxon>Basidiomycota</taxon>
        <taxon>Agaricomycotina</taxon>
        <taxon>Agaricomycetes</taxon>
        <taxon>Agaricomycetidae</taxon>
        <taxon>Agaricales</taxon>
        <taxon>Tricholomatineae</taxon>
        <taxon>Lyophyllaceae</taxon>
        <taxon>Hypsizygus</taxon>
    </lineage>
</organism>
<sequence>MILTETRCSEGKPDIFCLKTRFKYQYWGAGPQHAGTAILSKAQPLKATIGLPTWKNSTTKTEGRYIELEFEDMYVVGTYVPNSGDNFQAMDVRREWNAAFKSHLQALDSNKPVIWAGDFNCILTKKDVDSTAQAYWNKIGGMSQEERSDFDELLNANADEHPTFIDAWRHLHPLEEEYTHASKKFGAWRLDSFIMSSRILDKAVSCEIRNALKDLKLSDHWPVAVDIAVLI</sequence>
<dbReference type="GO" id="GO:0046872">
    <property type="term" value="F:metal ion binding"/>
    <property type="evidence" value="ECO:0007669"/>
    <property type="project" value="UniProtKB-KW"/>
</dbReference>
<dbReference type="GO" id="GO:0016829">
    <property type="term" value="F:lyase activity"/>
    <property type="evidence" value="ECO:0007669"/>
    <property type="project" value="UniProtKB-KW"/>
</dbReference>
<dbReference type="GO" id="GO:0008081">
    <property type="term" value="F:phosphoric diester hydrolase activity"/>
    <property type="evidence" value="ECO:0007669"/>
    <property type="project" value="TreeGrafter"/>
</dbReference>
<dbReference type="Pfam" id="PF03372">
    <property type="entry name" value="Exo_endo_phos"/>
    <property type="match status" value="1"/>
</dbReference>
<dbReference type="GO" id="GO:0005634">
    <property type="term" value="C:nucleus"/>
    <property type="evidence" value="ECO:0007669"/>
    <property type="project" value="TreeGrafter"/>
</dbReference>
<proteinExistence type="inferred from homology"/>
<evidence type="ECO:0000259" key="9">
    <source>
        <dbReference type="Pfam" id="PF03372"/>
    </source>
</evidence>
<dbReference type="GO" id="GO:0003906">
    <property type="term" value="F:DNA-(apurinic or apyrimidinic site) endonuclease activity"/>
    <property type="evidence" value="ECO:0007669"/>
    <property type="project" value="TreeGrafter"/>
</dbReference>
<dbReference type="OrthoDB" id="498125at2759"/>
<evidence type="ECO:0000256" key="5">
    <source>
        <dbReference type="PIRSR" id="PIRSR604808-1"/>
    </source>
</evidence>
<protein>
    <submittedName>
        <fullName evidence="10">DNA-(Apurinic or apyrimidinic site) lyase</fullName>
    </submittedName>
</protein>
<dbReference type="Proteomes" id="UP000076154">
    <property type="component" value="Unassembled WGS sequence"/>
</dbReference>
<keyword evidence="8" id="KW-0227">DNA damage</keyword>
<feature type="active site" description="Proton donor/acceptor" evidence="5">
    <location>
        <position position="118"/>
    </location>
</feature>
<keyword evidence="3" id="KW-0378">Hydrolase</keyword>
<dbReference type="PANTHER" id="PTHR22748">
    <property type="entry name" value="AP ENDONUCLEASE"/>
    <property type="match status" value="1"/>
</dbReference>
<dbReference type="SUPFAM" id="SSF56219">
    <property type="entry name" value="DNase I-like"/>
    <property type="match status" value="1"/>
</dbReference>
<keyword evidence="4 6" id="KW-0460">Magnesium</keyword>
<feature type="site" description="Important for catalytic activity" evidence="7">
    <location>
        <position position="191"/>
    </location>
</feature>
<feature type="binding site" evidence="6">
    <location>
        <position position="118"/>
    </location>
    <ligand>
        <name>Mg(2+)</name>
        <dbReference type="ChEBI" id="CHEBI:18420"/>
        <label>1</label>
    </ligand>
</feature>
<keyword evidence="2 6" id="KW-0479">Metal-binding</keyword>
<feature type="domain" description="Endonuclease/exonuclease/phosphatase" evidence="9">
    <location>
        <begin position="3"/>
        <end position="220"/>
    </location>
</feature>
<evidence type="ECO:0000256" key="8">
    <source>
        <dbReference type="RuleBase" id="RU362131"/>
    </source>
</evidence>
<dbReference type="GO" id="GO:0008311">
    <property type="term" value="F:double-stranded DNA 3'-5' DNA exonuclease activity"/>
    <property type="evidence" value="ECO:0007669"/>
    <property type="project" value="TreeGrafter"/>
</dbReference>
<dbReference type="NCBIfam" id="TIGR00633">
    <property type="entry name" value="xth"/>
    <property type="match status" value="1"/>
</dbReference>
<keyword evidence="6" id="KW-0464">Manganese</keyword>
<dbReference type="InterPro" id="IPR036691">
    <property type="entry name" value="Endo/exonu/phosph_ase_sf"/>
</dbReference>
<evidence type="ECO:0000313" key="10">
    <source>
        <dbReference type="EMBL" id="RDB29266.1"/>
    </source>
</evidence>
<dbReference type="EMBL" id="LUEZ02000010">
    <property type="protein sequence ID" value="RDB29266.1"/>
    <property type="molecule type" value="Genomic_DNA"/>
</dbReference>
<comment type="cofactor">
    <cofactor evidence="6 8">
        <name>Mg(2+)</name>
        <dbReference type="ChEBI" id="CHEBI:18420"/>
    </cofactor>
    <cofactor evidence="6 8">
        <name>Mn(2+)</name>
        <dbReference type="ChEBI" id="CHEBI:29035"/>
    </cofactor>
    <text evidence="6 8">Probably binds two magnesium or manganese ions per subunit.</text>
</comment>
<dbReference type="InterPro" id="IPR005135">
    <property type="entry name" value="Endo/exonuclease/phosphatase"/>
</dbReference>
<dbReference type="InParanoid" id="A0A369KEB2"/>
<feature type="active site" evidence="5">
    <location>
        <position position="79"/>
    </location>
</feature>
<accession>A0A369KEB2</accession>
<feature type="site" description="Transition state stabilizer" evidence="7">
    <location>
        <position position="120"/>
    </location>
</feature>
<feature type="active site" description="Proton acceptor" evidence="5">
    <location>
        <position position="220"/>
    </location>
</feature>
<feature type="binding site" evidence="6">
    <location>
        <position position="120"/>
    </location>
    <ligand>
        <name>Mg(2+)</name>
        <dbReference type="ChEBI" id="CHEBI:18420"/>
        <label>1</label>
    </ligand>
</feature>
<feature type="binding site" evidence="6">
    <location>
        <position position="219"/>
    </location>
    <ligand>
        <name>Mg(2+)</name>
        <dbReference type="ChEBI" id="CHEBI:18420"/>
        <label>1</label>
    </ligand>
</feature>
<keyword evidence="10" id="KW-0456">Lyase</keyword>
<dbReference type="PANTHER" id="PTHR22748:SF6">
    <property type="entry name" value="DNA-(APURINIC OR APYRIMIDINIC SITE) ENDONUCLEASE"/>
    <property type="match status" value="1"/>
</dbReference>
<feature type="binding site" evidence="6">
    <location>
        <position position="5"/>
    </location>
    <ligand>
        <name>Mg(2+)</name>
        <dbReference type="ChEBI" id="CHEBI:18420"/>
        <label>1</label>
    </ligand>
</feature>
<feature type="site" description="Interaction with DNA substrate" evidence="7">
    <location>
        <position position="220"/>
    </location>
</feature>
<comment type="similarity">
    <text evidence="1 8">Belongs to the DNA repair enzymes AP/ExoA family.</text>
</comment>
<keyword evidence="8" id="KW-0234">DNA repair</keyword>
<dbReference type="InterPro" id="IPR004808">
    <property type="entry name" value="AP_endonuc_1"/>
</dbReference>
<evidence type="ECO:0000256" key="1">
    <source>
        <dbReference type="ARBA" id="ARBA00007092"/>
    </source>
</evidence>